<evidence type="ECO:0000259" key="6">
    <source>
        <dbReference type="Pfam" id="PF00150"/>
    </source>
</evidence>
<accession>A0AB39A368</accession>
<dbReference type="PROSITE" id="PS00659">
    <property type="entry name" value="GLYCOSYL_HYDROL_F5"/>
    <property type="match status" value="1"/>
</dbReference>
<dbReference type="InterPro" id="IPR001547">
    <property type="entry name" value="Glyco_hydro_5"/>
</dbReference>
<dbReference type="Pfam" id="PF00150">
    <property type="entry name" value="Cellulase"/>
    <property type="match status" value="1"/>
</dbReference>
<keyword evidence="2 4" id="KW-0378">Hydrolase</keyword>
<name>A0AB39A368_9CUCU</name>
<dbReference type="InterPro" id="IPR018087">
    <property type="entry name" value="Glyco_hydro_5_CS"/>
</dbReference>
<evidence type="ECO:0000256" key="1">
    <source>
        <dbReference type="ARBA" id="ARBA00005641"/>
    </source>
</evidence>
<evidence type="ECO:0000256" key="3">
    <source>
        <dbReference type="ARBA" id="ARBA00023295"/>
    </source>
</evidence>
<evidence type="ECO:0000313" key="7">
    <source>
        <dbReference type="EMBL" id="XDE69805.1"/>
    </source>
</evidence>
<comment type="similarity">
    <text evidence="1 4">Belongs to the glycosyl hydrolase 5 (cellulase A) family.</text>
</comment>
<dbReference type="PANTHER" id="PTHR34142">
    <property type="entry name" value="ENDO-BETA-1,4-GLUCANASE A"/>
    <property type="match status" value="1"/>
</dbReference>
<dbReference type="PANTHER" id="PTHR34142:SF1">
    <property type="entry name" value="GLYCOSIDE HYDROLASE FAMILY 5 DOMAIN-CONTAINING PROTEIN"/>
    <property type="match status" value="1"/>
</dbReference>
<evidence type="ECO:0000256" key="4">
    <source>
        <dbReference type="RuleBase" id="RU361153"/>
    </source>
</evidence>
<keyword evidence="5" id="KW-0732">Signal</keyword>
<dbReference type="GO" id="GO:0004553">
    <property type="term" value="F:hydrolase activity, hydrolyzing O-glycosyl compounds"/>
    <property type="evidence" value="ECO:0007669"/>
    <property type="project" value="InterPro"/>
</dbReference>
<evidence type="ECO:0000256" key="2">
    <source>
        <dbReference type="ARBA" id="ARBA00022801"/>
    </source>
</evidence>
<dbReference type="SUPFAM" id="SSF51445">
    <property type="entry name" value="(Trans)glycosidases"/>
    <property type="match status" value="1"/>
</dbReference>
<keyword evidence="3 4" id="KW-0326">Glycosidase</keyword>
<sequence length="324" mass="36179">MKFVLVVALALAVLVNVGFSKDAALETVSKHGQLSLNGVDIVDEHGEKLQLKGMSLFWDVWMPQYYNKESIDGVHDNCHSNVVRAAISVVTEEDGGYVETPDECLERLYAVVDAAIEDDIYVIIDWHDHAADTHLNYSLEFFDIVSKKYSGVPNIIYETFNEPTGQSWNDILKPYHEAVINTIRANDPDNIIVVGTPTWSQSVDQAAANPITGQKNIMYTLHFYAGTHKQWLRDTATNALNQGLPIFVTEYGTVNADATDPVDEAESRLWWNWLDEHNISYANWAISDKEEGASALAPNTTSIQVCQEEFLTESGRLVVAQNKA</sequence>
<dbReference type="GO" id="GO:0000272">
    <property type="term" value="P:polysaccharide catabolic process"/>
    <property type="evidence" value="ECO:0007669"/>
    <property type="project" value="InterPro"/>
</dbReference>
<feature type="signal peptide" evidence="5">
    <location>
        <begin position="1"/>
        <end position="20"/>
    </location>
</feature>
<feature type="domain" description="Glycoside hydrolase family 5" evidence="6">
    <location>
        <begin position="42"/>
        <end position="289"/>
    </location>
</feature>
<dbReference type="Gene3D" id="3.20.20.80">
    <property type="entry name" value="Glycosidases"/>
    <property type="match status" value="1"/>
</dbReference>
<organism evidence="7">
    <name type="scientific">Glenea cantor</name>
    <dbReference type="NCBI Taxonomy" id="983541"/>
    <lineage>
        <taxon>Eukaryota</taxon>
        <taxon>Metazoa</taxon>
        <taxon>Ecdysozoa</taxon>
        <taxon>Arthropoda</taxon>
        <taxon>Hexapoda</taxon>
        <taxon>Insecta</taxon>
        <taxon>Pterygota</taxon>
        <taxon>Neoptera</taxon>
        <taxon>Endopterygota</taxon>
        <taxon>Coleoptera</taxon>
        <taxon>Polyphaga</taxon>
        <taxon>Cucujiformia</taxon>
        <taxon>Chrysomeloidea</taxon>
        <taxon>Cerambycidae</taxon>
        <taxon>Lamiinae</taxon>
        <taxon>Saperdini</taxon>
        <taxon>Glenea</taxon>
    </lineage>
</organism>
<dbReference type="InterPro" id="IPR017853">
    <property type="entry name" value="GH"/>
</dbReference>
<reference evidence="7" key="1">
    <citation type="submission" date="2024-07" db="EMBL/GenBank/DDBJ databases">
        <authorList>
            <person name="Su R."/>
        </authorList>
    </citation>
    <scope>NUCLEOTIDE SEQUENCE</scope>
</reference>
<feature type="chain" id="PRO_5044259401" evidence="5">
    <location>
        <begin position="21"/>
        <end position="324"/>
    </location>
</feature>
<protein>
    <submittedName>
        <fullName evidence="7">Endoglucanase Z7</fullName>
    </submittedName>
</protein>
<evidence type="ECO:0000256" key="5">
    <source>
        <dbReference type="SAM" id="SignalP"/>
    </source>
</evidence>
<dbReference type="AlphaFoldDB" id="A0AB39A368"/>
<proteinExistence type="evidence at transcript level"/>
<dbReference type="EMBL" id="PQ050624">
    <property type="protein sequence ID" value="XDE69805.1"/>
    <property type="molecule type" value="mRNA"/>
</dbReference>